<feature type="region of interest" description="Disordered" evidence="2">
    <location>
        <begin position="1"/>
        <end position="35"/>
    </location>
</feature>
<organism evidence="3">
    <name type="scientific">Trepomonas sp. PC1</name>
    <dbReference type="NCBI Taxonomy" id="1076344"/>
    <lineage>
        <taxon>Eukaryota</taxon>
        <taxon>Metamonada</taxon>
        <taxon>Diplomonadida</taxon>
        <taxon>Hexamitidae</taxon>
        <taxon>Hexamitinae</taxon>
        <taxon>Trepomonas</taxon>
    </lineage>
</organism>
<sequence length="417" mass="48006">FIKSYSSAISSKDNSQNSQISKKNITPIKPELPRPDLKTSQLQSVAQTIPVPQQAHEFQTKTSFNQLLDDSIHQFKKQIGFALEQGILEQLQIEKGSLLSQLTQLQQRNQQLEIENIQLKQNNDLLQIQQANDTLTKQKMAELISDLKTYRSDSLYGHKVLLAWKNVAHHSFKSKYYAMLLENQHNAFLLNKTFSNIRQISLKQQFSQYKTAAETQINQLTTQREAFFQIERQKYESSIKNLKNELQTFAVKERKMKDAMKQAFLKGINAISEEATNALDRADRIGMPAQLQQELQQQFVEKGGQIDQVEIGEEDDEIREFQVEIEDVHENQEIQQSIQPQHQSSLVKQHSVEEPVTIKVKPEPKPVKVGVKEKVLPSQPKNNLANRLKANVMAKNDMSSMVYREDPSKIKIQVEKE</sequence>
<proteinExistence type="predicted"/>
<name>A0A146KJM7_9EUKA</name>
<feature type="coiled-coil region" evidence="1">
    <location>
        <begin position="88"/>
        <end position="129"/>
    </location>
</feature>
<reference evidence="3" key="1">
    <citation type="submission" date="2015-07" db="EMBL/GenBank/DDBJ databases">
        <title>Adaptation to a free-living lifestyle via gene acquisitions in the diplomonad Trepomonas sp. PC1.</title>
        <authorList>
            <person name="Xu F."/>
            <person name="Jerlstrom-Hultqvist J."/>
            <person name="Kolisko M."/>
            <person name="Simpson A.G.B."/>
            <person name="Roger A.J."/>
            <person name="Svard S.G."/>
            <person name="Andersson J.O."/>
        </authorList>
    </citation>
    <scope>NUCLEOTIDE SEQUENCE</scope>
    <source>
        <strain evidence="3">PC1</strain>
    </source>
</reference>
<evidence type="ECO:0000256" key="2">
    <source>
        <dbReference type="SAM" id="MobiDB-lite"/>
    </source>
</evidence>
<protein>
    <submittedName>
        <fullName evidence="3">Uncharacterized protein</fullName>
    </submittedName>
</protein>
<accession>A0A146KJM7</accession>
<evidence type="ECO:0000313" key="3">
    <source>
        <dbReference type="EMBL" id="JAP96044.1"/>
    </source>
</evidence>
<feature type="compositionally biased region" description="Polar residues" evidence="2">
    <location>
        <begin position="1"/>
        <end position="24"/>
    </location>
</feature>
<evidence type="ECO:0000256" key="1">
    <source>
        <dbReference type="SAM" id="Coils"/>
    </source>
</evidence>
<gene>
    <name evidence="3" type="ORF">TPC1_10754</name>
</gene>
<dbReference type="AlphaFoldDB" id="A0A146KJM7"/>
<feature type="non-terminal residue" evidence="3">
    <location>
        <position position="417"/>
    </location>
</feature>
<dbReference type="EMBL" id="GDID01000562">
    <property type="protein sequence ID" value="JAP96044.1"/>
    <property type="molecule type" value="Transcribed_RNA"/>
</dbReference>
<keyword evidence="1" id="KW-0175">Coiled coil</keyword>
<feature type="coiled-coil region" evidence="1">
    <location>
        <begin position="225"/>
        <end position="252"/>
    </location>
</feature>
<feature type="non-terminal residue" evidence="3">
    <location>
        <position position="1"/>
    </location>
</feature>